<evidence type="ECO:0000313" key="2">
    <source>
        <dbReference type="Proteomes" id="UP000762676"/>
    </source>
</evidence>
<organism evidence="1 2">
    <name type="scientific">Elysia marginata</name>
    <dbReference type="NCBI Taxonomy" id="1093978"/>
    <lineage>
        <taxon>Eukaryota</taxon>
        <taxon>Metazoa</taxon>
        <taxon>Spiralia</taxon>
        <taxon>Lophotrochozoa</taxon>
        <taxon>Mollusca</taxon>
        <taxon>Gastropoda</taxon>
        <taxon>Heterobranchia</taxon>
        <taxon>Euthyneura</taxon>
        <taxon>Panpulmonata</taxon>
        <taxon>Sacoglossa</taxon>
        <taxon>Placobranchoidea</taxon>
        <taxon>Plakobranchidae</taxon>
        <taxon>Elysia</taxon>
    </lineage>
</organism>
<sequence>MSASQICSTHDNINVAKAYTTLPSRFSFRSMRYSVLMAWPEASVTDMIQEAALRRLVGRDFGLRRLNKAPFRPNEAVFRPQKGQTSWDAYVMDG</sequence>
<gene>
    <name evidence="1" type="ORF">ElyMa_002926000</name>
</gene>
<reference evidence="1 2" key="1">
    <citation type="journal article" date="2021" name="Elife">
        <title>Chloroplast acquisition without the gene transfer in kleptoplastic sea slugs, Plakobranchus ocellatus.</title>
        <authorList>
            <person name="Maeda T."/>
            <person name="Takahashi S."/>
            <person name="Yoshida T."/>
            <person name="Shimamura S."/>
            <person name="Takaki Y."/>
            <person name="Nagai Y."/>
            <person name="Toyoda A."/>
            <person name="Suzuki Y."/>
            <person name="Arimoto A."/>
            <person name="Ishii H."/>
            <person name="Satoh N."/>
            <person name="Nishiyama T."/>
            <person name="Hasebe M."/>
            <person name="Maruyama T."/>
            <person name="Minagawa J."/>
            <person name="Obokata J."/>
            <person name="Shigenobu S."/>
        </authorList>
    </citation>
    <scope>NUCLEOTIDE SEQUENCE [LARGE SCALE GENOMIC DNA]</scope>
</reference>
<accession>A0AAV4I4K2</accession>
<evidence type="ECO:0000313" key="1">
    <source>
        <dbReference type="EMBL" id="GFS04965.1"/>
    </source>
</evidence>
<protein>
    <submittedName>
        <fullName evidence="1">Uncharacterized protein</fullName>
    </submittedName>
</protein>
<comment type="caution">
    <text evidence="1">The sequence shown here is derived from an EMBL/GenBank/DDBJ whole genome shotgun (WGS) entry which is preliminary data.</text>
</comment>
<proteinExistence type="predicted"/>
<dbReference type="AlphaFoldDB" id="A0AAV4I4K2"/>
<name>A0AAV4I4K2_9GAST</name>
<dbReference type="EMBL" id="BMAT01006041">
    <property type="protein sequence ID" value="GFS04965.1"/>
    <property type="molecule type" value="Genomic_DNA"/>
</dbReference>
<keyword evidence="2" id="KW-1185">Reference proteome</keyword>
<dbReference type="Proteomes" id="UP000762676">
    <property type="component" value="Unassembled WGS sequence"/>
</dbReference>